<dbReference type="EC" id="4.2.1.75" evidence="3 9"/>
<evidence type="ECO:0000259" key="10">
    <source>
        <dbReference type="Pfam" id="PF02602"/>
    </source>
</evidence>
<comment type="similarity">
    <text evidence="2 9">Belongs to the uroporphyrinogen-III synthase family.</text>
</comment>
<evidence type="ECO:0000256" key="7">
    <source>
        <dbReference type="ARBA" id="ARBA00040167"/>
    </source>
</evidence>
<dbReference type="RefSeq" id="WP_073356122.1">
    <property type="nucleotide sequence ID" value="NZ_FQUZ01000016.1"/>
</dbReference>
<dbReference type="AlphaFoldDB" id="A0A1M4ZY57"/>
<name>A0A1M4ZY57_9BURK</name>
<comment type="catalytic activity">
    <reaction evidence="8 9">
        <text>hydroxymethylbilane = uroporphyrinogen III + H2O</text>
        <dbReference type="Rhea" id="RHEA:18965"/>
        <dbReference type="ChEBI" id="CHEBI:15377"/>
        <dbReference type="ChEBI" id="CHEBI:57308"/>
        <dbReference type="ChEBI" id="CHEBI:57845"/>
        <dbReference type="EC" id="4.2.1.75"/>
    </reaction>
</comment>
<comment type="function">
    <text evidence="6 9">Catalyzes cyclization of the linear tetrapyrrole, hydroxymethylbilane, to the macrocyclic uroporphyrinogen III.</text>
</comment>
<evidence type="ECO:0000256" key="8">
    <source>
        <dbReference type="ARBA" id="ARBA00048617"/>
    </source>
</evidence>
<dbReference type="InterPro" id="IPR003754">
    <property type="entry name" value="4pyrrol_synth_uPrphyn_synth"/>
</dbReference>
<keyword evidence="12" id="KW-1185">Reference proteome</keyword>
<dbReference type="Proteomes" id="UP000184327">
    <property type="component" value="Unassembled WGS sequence"/>
</dbReference>
<evidence type="ECO:0000313" key="11">
    <source>
        <dbReference type="EMBL" id="SHF22884.1"/>
    </source>
</evidence>
<evidence type="ECO:0000256" key="5">
    <source>
        <dbReference type="ARBA" id="ARBA00023244"/>
    </source>
</evidence>
<dbReference type="CDD" id="cd06578">
    <property type="entry name" value="HemD"/>
    <property type="match status" value="1"/>
</dbReference>
<dbReference type="OrthoDB" id="9787650at2"/>
<evidence type="ECO:0000256" key="1">
    <source>
        <dbReference type="ARBA" id="ARBA00004772"/>
    </source>
</evidence>
<dbReference type="Pfam" id="PF02602">
    <property type="entry name" value="HEM4"/>
    <property type="match status" value="1"/>
</dbReference>
<feature type="domain" description="Tetrapyrrole biosynthesis uroporphyrinogen III synthase" evidence="10">
    <location>
        <begin position="13"/>
        <end position="258"/>
    </location>
</feature>
<keyword evidence="4 9" id="KW-0456">Lyase</keyword>
<sequence length="265" mass="28501">MLLLTRPRAQAESWQRQLALRGIEAQALPLIDIAPSGWETQAHAAAALRLHTWQALVFVSPSAVAHFCNATLHAAWQATRQSGHVLPRLWAPGPGTATALQQQGFAAAQIDQPAANAAQFESETLWQTVQAQVHAPSRILILRGQDAGAAATPSGQGRDWLARQIRQRGAECEFLAVYERRCPIWSPAEHALATQAAHSCATWLCSSSQALAHLQQLMPAADWSRCTALATHPRIAATAQAIGFGTVQTCRPDLDSVVATVTARP</sequence>
<accession>A0A1M4ZY57</accession>
<dbReference type="GO" id="GO:0004852">
    <property type="term" value="F:uroporphyrinogen-III synthase activity"/>
    <property type="evidence" value="ECO:0007669"/>
    <property type="project" value="UniProtKB-UniRule"/>
</dbReference>
<reference evidence="11 12" key="1">
    <citation type="submission" date="2016-11" db="EMBL/GenBank/DDBJ databases">
        <authorList>
            <person name="Jaros S."/>
            <person name="Januszkiewicz K."/>
            <person name="Wedrychowicz H."/>
        </authorList>
    </citation>
    <scope>NUCLEOTIDE SEQUENCE [LARGE SCALE GENOMIC DNA]</scope>
    <source>
        <strain evidence="11 12">DSM 16112</strain>
    </source>
</reference>
<dbReference type="STRING" id="1122156.SAMN02745117_01541"/>
<dbReference type="SUPFAM" id="SSF69618">
    <property type="entry name" value="HemD-like"/>
    <property type="match status" value="1"/>
</dbReference>
<evidence type="ECO:0000256" key="9">
    <source>
        <dbReference type="RuleBase" id="RU366031"/>
    </source>
</evidence>
<evidence type="ECO:0000256" key="4">
    <source>
        <dbReference type="ARBA" id="ARBA00023239"/>
    </source>
</evidence>
<evidence type="ECO:0000313" key="12">
    <source>
        <dbReference type="Proteomes" id="UP000184327"/>
    </source>
</evidence>
<keyword evidence="5 9" id="KW-0627">Porphyrin biosynthesis</keyword>
<evidence type="ECO:0000256" key="6">
    <source>
        <dbReference type="ARBA" id="ARBA00037589"/>
    </source>
</evidence>
<dbReference type="Gene3D" id="3.40.50.10090">
    <property type="match status" value="2"/>
</dbReference>
<proteinExistence type="inferred from homology"/>
<evidence type="ECO:0000256" key="2">
    <source>
        <dbReference type="ARBA" id="ARBA00008133"/>
    </source>
</evidence>
<dbReference type="PANTHER" id="PTHR38042">
    <property type="entry name" value="UROPORPHYRINOGEN-III SYNTHASE, CHLOROPLASTIC"/>
    <property type="match status" value="1"/>
</dbReference>
<protein>
    <recommendedName>
        <fullName evidence="7 9">Uroporphyrinogen-III synthase</fullName>
        <ecNumber evidence="3 9">4.2.1.75</ecNumber>
    </recommendedName>
</protein>
<comment type="pathway">
    <text evidence="1 9">Porphyrin-containing compound metabolism; protoporphyrin-IX biosynthesis; coproporphyrinogen-III from 5-aminolevulinate: step 3/4.</text>
</comment>
<dbReference type="GO" id="GO:0006780">
    <property type="term" value="P:uroporphyrinogen III biosynthetic process"/>
    <property type="evidence" value="ECO:0007669"/>
    <property type="project" value="UniProtKB-UniRule"/>
</dbReference>
<dbReference type="GO" id="GO:0006782">
    <property type="term" value="P:protoporphyrinogen IX biosynthetic process"/>
    <property type="evidence" value="ECO:0007669"/>
    <property type="project" value="UniProtKB-UniRule"/>
</dbReference>
<dbReference type="EMBL" id="FQUZ01000016">
    <property type="protein sequence ID" value="SHF22884.1"/>
    <property type="molecule type" value="Genomic_DNA"/>
</dbReference>
<dbReference type="InterPro" id="IPR036108">
    <property type="entry name" value="4pyrrol_syn_uPrphyn_synt_sf"/>
</dbReference>
<organism evidence="11 12">
    <name type="scientific">Lampropedia hyalina DSM 16112</name>
    <dbReference type="NCBI Taxonomy" id="1122156"/>
    <lineage>
        <taxon>Bacteria</taxon>
        <taxon>Pseudomonadati</taxon>
        <taxon>Pseudomonadota</taxon>
        <taxon>Betaproteobacteria</taxon>
        <taxon>Burkholderiales</taxon>
        <taxon>Comamonadaceae</taxon>
        <taxon>Lampropedia</taxon>
    </lineage>
</organism>
<evidence type="ECO:0000256" key="3">
    <source>
        <dbReference type="ARBA" id="ARBA00013109"/>
    </source>
</evidence>
<gene>
    <name evidence="11" type="ORF">SAMN02745117_01541</name>
</gene>
<dbReference type="PANTHER" id="PTHR38042:SF1">
    <property type="entry name" value="UROPORPHYRINOGEN-III SYNTHASE, CHLOROPLASTIC"/>
    <property type="match status" value="1"/>
</dbReference>
<dbReference type="UniPathway" id="UPA00251">
    <property type="reaction ID" value="UER00320"/>
</dbReference>
<dbReference type="InterPro" id="IPR039793">
    <property type="entry name" value="UROS/Hem4"/>
</dbReference>